<dbReference type="Gene3D" id="1.10.150.170">
    <property type="entry name" value="Putative methyltransferase TM0872, insert domain"/>
    <property type="match status" value="1"/>
</dbReference>
<keyword evidence="4 6" id="KW-0808">Transferase</keyword>
<keyword evidence="2 6" id="KW-0698">rRNA processing</keyword>
<evidence type="ECO:0000256" key="4">
    <source>
        <dbReference type="ARBA" id="ARBA00022679"/>
    </source>
</evidence>
<feature type="binding site" evidence="6">
    <location>
        <position position="50"/>
    </location>
    <ligand>
        <name>S-adenosyl-L-methionine</name>
        <dbReference type="ChEBI" id="CHEBI:59789"/>
    </ligand>
</feature>
<dbReference type="HAMAP" id="MF_01007">
    <property type="entry name" value="16SrRNA_methyltr_H"/>
    <property type="match status" value="1"/>
</dbReference>
<comment type="function">
    <text evidence="6">Specifically methylates the N4 position of cytidine in position 1402 (C1402) of 16S rRNA.</text>
</comment>
<comment type="caution">
    <text evidence="8">The sequence shown here is derived from an EMBL/GenBank/DDBJ whole genome shotgun (WGS) entry which is preliminary data.</text>
</comment>
<dbReference type="EMBL" id="DVOR01000165">
    <property type="protein sequence ID" value="HIV09488.1"/>
    <property type="molecule type" value="Genomic_DNA"/>
</dbReference>
<dbReference type="InterPro" id="IPR023397">
    <property type="entry name" value="SAM-dep_MeTrfase_MraW_recog"/>
</dbReference>
<dbReference type="Proteomes" id="UP000886845">
    <property type="component" value="Unassembled WGS sequence"/>
</dbReference>
<feature type="compositionally biased region" description="Basic residues" evidence="7">
    <location>
        <begin position="296"/>
        <end position="311"/>
    </location>
</feature>
<accession>A0A9D1NN73</accession>
<dbReference type="Pfam" id="PF01795">
    <property type="entry name" value="Methyltransf_5"/>
    <property type="match status" value="1"/>
</dbReference>
<feature type="region of interest" description="Disordered" evidence="7">
    <location>
        <begin position="287"/>
        <end position="311"/>
    </location>
</feature>
<dbReference type="PANTHER" id="PTHR11265:SF0">
    <property type="entry name" value="12S RRNA N4-METHYLCYTIDINE METHYLTRANSFERASE"/>
    <property type="match status" value="1"/>
</dbReference>
<dbReference type="GO" id="GO:0005737">
    <property type="term" value="C:cytoplasm"/>
    <property type="evidence" value="ECO:0007669"/>
    <property type="project" value="UniProtKB-SubCell"/>
</dbReference>
<organism evidence="8 9">
    <name type="scientific">Candidatus Spyradenecus faecavium</name>
    <dbReference type="NCBI Taxonomy" id="2840947"/>
    <lineage>
        <taxon>Bacteria</taxon>
        <taxon>Pseudomonadati</taxon>
        <taxon>Lentisphaerota</taxon>
        <taxon>Lentisphaeria</taxon>
        <taxon>Lentisphaerales</taxon>
        <taxon>Lentisphaeraceae</taxon>
        <taxon>Lentisphaeraceae incertae sedis</taxon>
        <taxon>Candidatus Spyradenecus</taxon>
    </lineage>
</organism>
<dbReference type="PANTHER" id="PTHR11265">
    <property type="entry name" value="S-ADENOSYL-METHYLTRANSFERASE MRAW"/>
    <property type="match status" value="1"/>
</dbReference>
<dbReference type="InterPro" id="IPR002903">
    <property type="entry name" value="RsmH"/>
</dbReference>
<name>A0A9D1NN73_9BACT</name>
<dbReference type="NCBIfam" id="TIGR00006">
    <property type="entry name" value="16S rRNA (cytosine(1402)-N(4))-methyltransferase RsmH"/>
    <property type="match status" value="1"/>
</dbReference>
<evidence type="ECO:0000313" key="9">
    <source>
        <dbReference type="Proteomes" id="UP000886845"/>
    </source>
</evidence>
<sequence length="311" mass="33114">MHIPVLLEETVAALAPRPGCVYVDGTLGQAGHATAVMRLAGPTGTLLGIDRDGEALARARANLARDAVPGRHVLAQGGHGDLADIAAANGIAAADAILLDLGVSSDQLDTPGRGFSFRADGPLDMRMRNDAGETAADLLARLGVDEMARLFRELGEERQALRVAKAIDRARREAPITGTLQLAEIVARAVGGAHTPGRHPATRVFQALRMAVNDELGELRRAIAGGLSLLRPGGRLAIITFESLSDRVVKESFRAHCGREESLQQGGSAWRGELPRTEWILRKAVTARPEETARNPRARSAKLRAVRKAEA</sequence>
<evidence type="ECO:0000256" key="1">
    <source>
        <dbReference type="ARBA" id="ARBA00010396"/>
    </source>
</evidence>
<evidence type="ECO:0000256" key="5">
    <source>
        <dbReference type="ARBA" id="ARBA00022691"/>
    </source>
</evidence>
<reference evidence="8" key="1">
    <citation type="submission" date="2020-10" db="EMBL/GenBank/DDBJ databases">
        <authorList>
            <person name="Gilroy R."/>
        </authorList>
    </citation>
    <scope>NUCLEOTIDE SEQUENCE</scope>
    <source>
        <strain evidence="8">35461</strain>
    </source>
</reference>
<keyword evidence="3 6" id="KW-0489">Methyltransferase</keyword>
<feature type="binding site" evidence="6">
    <location>
        <position position="100"/>
    </location>
    <ligand>
        <name>S-adenosyl-L-methionine</name>
        <dbReference type="ChEBI" id="CHEBI:59789"/>
    </ligand>
</feature>
<feature type="binding site" evidence="6">
    <location>
        <position position="107"/>
    </location>
    <ligand>
        <name>S-adenosyl-L-methionine</name>
        <dbReference type="ChEBI" id="CHEBI:59789"/>
    </ligand>
</feature>
<evidence type="ECO:0000256" key="3">
    <source>
        <dbReference type="ARBA" id="ARBA00022603"/>
    </source>
</evidence>
<feature type="binding site" evidence="6">
    <location>
        <position position="79"/>
    </location>
    <ligand>
        <name>S-adenosyl-L-methionine</name>
        <dbReference type="ChEBI" id="CHEBI:59789"/>
    </ligand>
</feature>
<dbReference type="GO" id="GO:0071424">
    <property type="term" value="F:rRNA (cytosine-N4-)-methyltransferase activity"/>
    <property type="evidence" value="ECO:0007669"/>
    <property type="project" value="UniProtKB-UniRule"/>
</dbReference>
<evidence type="ECO:0000256" key="7">
    <source>
        <dbReference type="SAM" id="MobiDB-lite"/>
    </source>
</evidence>
<dbReference type="InterPro" id="IPR029063">
    <property type="entry name" value="SAM-dependent_MTases_sf"/>
</dbReference>
<dbReference type="SUPFAM" id="SSF81799">
    <property type="entry name" value="Putative methyltransferase TM0872, insert domain"/>
    <property type="match status" value="1"/>
</dbReference>
<keyword evidence="6" id="KW-0963">Cytoplasm</keyword>
<dbReference type="AlphaFoldDB" id="A0A9D1NN73"/>
<evidence type="ECO:0000256" key="6">
    <source>
        <dbReference type="HAMAP-Rule" id="MF_01007"/>
    </source>
</evidence>
<evidence type="ECO:0000256" key="2">
    <source>
        <dbReference type="ARBA" id="ARBA00022552"/>
    </source>
</evidence>
<proteinExistence type="inferred from homology"/>
<dbReference type="SUPFAM" id="SSF53335">
    <property type="entry name" value="S-adenosyl-L-methionine-dependent methyltransferases"/>
    <property type="match status" value="1"/>
</dbReference>
<evidence type="ECO:0000313" key="8">
    <source>
        <dbReference type="EMBL" id="HIV09488.1"/>
    </source>
</evidence>
<comment type="catalytic activity">
    <reaction evidence="6">
        <text>cytidine(1402) in 16S rRNA + S-adenosyl-L-methionine = N(4)-methylcytidine(1402) in 16S rRNA + S-adenosyl-L-homocysteine + H(+)</text>
        <dbReference type="Rhea" id="RHEA:42928"/>
        <dbReference type="Rhea" id="RHEA-COMP:10286"/>
        <dbReference type="Rhea" id="RHEA-COMP:10287"/>
        <dbReference type="ChEBI" id="CHEBI:15378"/>
        <dbReference type="ChEBI" id="CHEBI:57856"/>
        <dbReference type="ChEBI" id="CHEBI:59789"/>
        <dbReference type="ChEBI" id="CHEBI:74506"/>
        <dbReference type="ChEBI" id="CHEBI:82748"/>
        <dbReference type="EC" id="2.1.1.199"/>
    </reaction>
</comment>
<dbReference type="PIRSF" id="PIRSF004486">
    <property type="entry name" value="MraW"/>
    <property type="match status" value="1"/>
</dbReference>
<comment type="similarity">
    <text evidence="1 6">Belongs to the methyltransferase superfamily. RsmH family.</text>
</comment>
<comment type="subcellular location">
    <subcellularLocation>
        <location evidence="6">Cytoplasm</location>
    </subcellularLocation>
</comment>
<dbReference type="Gene3D" id="3.40.50.150">
    <property type="entry name" value="Vaccinia Virus protein VP39"/>
    <property type="match status" value="1"/>
</dbReference>
<reference evidence="8" key="2">
    <citation type="journal article" date="2021" name="PeerJ">
        <title>Extensive microbial diversity within the chicken gut microbiome revealed by metagenomics and culture.</title>
        <authorList>
            <person name="Gilroy R."/>
            <person name="Ravi A."/>
            <person name="Getino M."/>
            <person name="Pursley I."/>
            <person name="Horton D.L."/>
            <person name="Alikhan N.F."/>
            <person name="Baker D."/>
            <person name="Gharbi K."/>
            <person name="Hall N."/>
            <person name="Watson M."/>
            <person name="Adriaenssens E.M."/>
            <person name="Foster-Nyarko E."/>
            <person name="Jarju S."/>
            <person name="Secka A."/>
            <person name="Antonio M."/>
            <person name="Oren A."/>
            <person name="Chaudhuri R.R."/>
            <person name="La Ragione R."/>
            <person name="Hildebrand F."/>
            <person name="Pallen M.J."/>
        </authorList>
    </citation>
    <scope>NUCLEOTIDE SEQUENCE</scope>
    <source>
        <strain evidence="8">35461</strain>
    </source>
</reference>
<protein>
    <recommendedName>
        <fullName evidence="6">Ribosomal RNA small subunit methyltransferase H</fullName>
        <ecNumber evidence="6">2.1.1.199</ecNumber>
    </recommendedName>
    <alternativeName>
        <fullName evidence="6">16S rRNA m(4)C1402 methyltransferase</fullName>
    </alternativeName>
    <alternativeName>
        <fullName evidence="6">rRNA (cytosine-N(4)-)-methyltransferase RsmH</fullName>
    </alternativeName>
</protein>
<gene>
    <name evidence="6 8" type="primary">rsmH</name>
    <name evidence="8" type="ORF">IAC79_05180</name>
</gene>
<feature type="binding site" evidence="6">
    <location>
        <begin position="30"/>
        <end position="32"/>
    </location>
    <ligand>
        <name>S-adenosyl-L-methionine</name>
        <dbReference type="ChEBI" id="CHEBI:59789"/>
    </ligand>
</feature>
<keyword evidence="5 6" id="KW-0949">S-adenosyl-L-methionine</keyword>
<dbReference type="EC" id="2.1.1.199" evidence="6"/>
<dbReference type="GO" id="GO:0070475">
    <property type="term" value="P:rRNA base methylation"/>
    <property type="evidence" value="ECO:0007669"/>
    <property type="project" value="UniProtKB-UniRule"/>
</dbReference>